<dbReference type="InterPro" id="IPR011043">
    <property type="entry name" value="Gal_Oxase/kelch_b-propeller"/>
</dbReference>
<protein>
    <recommendedName>
        <fullName evidence="1">F-box domain-containing protein</fullName>
    </recommendedName>
</protein>
<dbReference type="InterPro" id="IPR017451">
    <property type="entry name" value="F-box-assoc_interact_dom"/>
</dbReference>
<dbReference type="InterPro" id="IPR036047">
    <property type="entry name" value="F-box-like_dom_sf"/>
</dbReference>
<dbReference type="PANTHER" id="PTHR31672">
    <property type="entry name" value="BNACNNG10540D PROTEIN"/>
    <property type="match status" value="1"/>
</dbReference>
<dbReference type="AlphaFoldDB" id="A0A2G5CK29"/>
<dbReference type="CDD" id="cd22157">
    <property type="entry name" value="F-box_AtFBW1-like"/>
    <property type="match status" value="1"/>
</dbReference>
<dbReference type="InterPro" id="IPR050796">
    <property type="entry name" value="SCF_F-box_component"/>
</dbReference>
<dbReference type="PROSITE" id="PS50181">
    <property type="entry name" value="FBOX"/>
    <property type="match status" value="1"/>
</dbReference>
<dbReference type="OrthoDB" id="591557at2759"/>
<name>A0A2G5CK29_AQUCA</name>
<dbReference type="EMBL" id="KZ305066">
    <property type="protein sequence ID" value="PIA31530.1"/>
    <property type="molecule type" value="Genomic_DNA"/>
</dbReference>
<dbReference type="PANTHER" id="PTHR31672:SF13">
    <property type="entry name" value="F-BOX PROTEIN CPR30-LIKE"/>
    <property type="match status" value="1"/>
</dbReference>
<feature type="domain" description="F-box" evidence="1">
    <location>
        <begin position="4"/>
        <end position="49"/>
    </location>
</feature>
<dbReference type="NCBIfam" id="TIGR01640">
    <property type="entry name" value="F_box_assoc_1"/>
    <property type="match status" value="1"/>
</dbReference>
<accession>A0A2G5CK29</accession>
<organism evidence="2 3">
    <name type="scientific">Aquilegia coerulea</name>
    <name type="common">Rocky mountain columbine</name>
    <dbReference type="NCBI Taxonomy" id="218851"/>
    <lineage>
        <taxon>Eukaryota</taxon>
        <taxon>Viridiplantae</taxon>
        <taxon>Streptophyta</taxon>
        <taxon>Embryophyta</taxon>
        <taxon>Tracheophyta</taxon>
        <taxon>Spermatophyta</taxon>
        <taxon>Magnoliopsida</taxon>
        <taxon>Ranunculales</taxon>
        <taxon>Ranunculaceae</taxon>
        <taxon>Thalictroideae</taxon>
        <taxon>Aquilegia</taxon>
    </lineage>
</organism>
<dbReference type="InterPro" id="IPR006527">
    <property type="entry name" value="F-box-assoc_dom_typ1"/>
</dbReference>
<dbReference type="SMART" id="SM00256">
    <property type="entry name" value="FBOX"/>
    <property type="match status" value="1"/>
</dbReference>
<dbReference type="Gene3D" id="1.20.1280.50">
    <property type="match status" value="1"/>
</dbReference>
<evidence type="ECO:0000259" key="1">
    <source>
        <dbReference type="PROSITE" id="PS50181"/>
    </source>
</evidence>
<sequence>MRKKIKEDKFPPEIWEQILKNVPIKSIARFRCVSKSWSIMLTDLNFLEMNYELFKKEGKINLNHNLKTMVCNDDSFYSLEFEPCGRNLTRVIEMNHTFTVMEHATRLMGSSKGLICIAEINTGDVYLWNPNTRQFNYKEGCLQPNEPNEDCNWSYLFFGFGYNATKRDFRLVKIYSTDEAQYQSHVYVYGLRRNSWRNIDYFRMPYIVTRHGGTLVNDALHWPASRVTDLKGCVNLVIAYNIYNGKEFKEIKLPDLESENWYVVSVGVLNGLLTVFFGDQKDNTKLEAWIMLDYGLKESWRNLFKIKTSISPGWARMVPLYFMSNGTEILLCDRSGFYLYDSKDQDEPLQKCVLHDLPEGTYQSITYLDTDVSPHGII</sequence>
<dbReference type="Pfam" id="PF07734">
    <property type="entry name" value="FBA_1"/>
    <property type="match status" value="1"/>
</dbReference>
<dbReference type="SUPFAM" id="SSF50965">
    <property type="entry name" value="Galactose oxidase, central domain"/>
    <property type="match status" value="1"/>
</dbReference>
<dbReference type="SUPFAM" id="SSF81383">
    <property type="entry name" value="F-box domain"/>
    <property type="match status" value="1"/>
</dbReference>
<dbReference type="Pfam" id="PF00646">
    <property type="entry name" value="F-box"/>
    <property type="match status" value="1"/>
</dbReference>
<dbReference type="InterPro" id="IPR001810">
    <property type="entry name" value="F-box_dom"/>
</dbReference>
<keyword evidence="3" id="KW-1185">Reference proteome</keyword>
<proteinExistence type="predicted"/>
<evidence type="ECO:0000313" key="2">
    <source>
        <dbReference type="EMBL" id="PIA31530.1"/>
    </source>
</evidence>
<dbReference type="STRING" id="218851.A0A2G5CK29"/>
<dbReference type="InParanoid" id="A0A2G5CK29"/>
<dbReference type="Proteomes" id="UP000230069">
    <property type="component" value="Unassembled WGS sequence"/>
</dbReference>
<gene>
    <name evidence="2" type="ORF">AQUCO_04900083v1</name>
</gene>
<reference evidence="2 3" key="1">
    <citation type="submission" date="2017-09" db="EMBL/GenBank/DDBJ databases">
        <title>WGS assembly of Aquilegia coerulea Goldsmith.</title>
        <authorList>
            <person name="Hodges S."/>
            <person name="Kramer E."/>
            <person name="Nordborg M."/>
            <person name="Tomkins J."/>
            <person name="Borevitz J."/>
            <person name="Derieg N."/>
            <person name="Yan J."/>
            <person name="Mihaltcheva S."/>
            <person name="Hayes R.D."/>
            <person name="Rokhsar D."/>
        </authorList>
    </citation>
    <scope>NUCLEOTIDE SEQUENCE [LARGE SCALE GENOMIC DNA]</scope>
    <source>
        <strain evidence="3">cv. Goldsmith</strain>
    </source>
</reference>
<evidence type="ECO:0000313" key="3">
    <source>
        <dbReference type="Proteomes" id="UP000230069"/>
    </source>
</evidence>